<proteinExistence type="predicted"/>
<comment type="caution">
    <text evidence="2">The sequence shown here is derived from an EMBL/GenBank/DDBJ whole genome shotgun (WGS) entry which is preliminary data.</text>
</comment>
<evidence type="ECO:0000256" key="1">
    <source>
        <dbReference type="SAM" id="MobiDB-lite"/>
    </source>
</evidence>
<accession>A0A9Q3JA55</accession>
<feature type="region of interest" description="Disordered" evidence="1">
    <location>
        <begin position="69"/>
        <end position="90"/>
    </location>
</feature>
<name>A0A9Q3JA55_9BASI</name>
<organism evidence="2 3">
    <name type="scientific">Austropuccinia psidii MF-1</name>
    <dbReference type="NCBI Taxonomy" id="1389203"/>
    <lineage>
        <taxon>Eukaryota</taxon>
        <taxon>Fungi</taxon>
        <taxon>Dikarya</taxon>
        <taxon>Basidiomycota</taxon>
        <taxon>Pucciniomycotina</taxon>
        <taxon>Pucciniomycetes</taxon>
        <taxon>Pucciniales</taxon>
        <taxon>Sphaerophragmiaceae</taxon>
        <taxon>Austropuccinia</taxon>
    </lineage>
</organism>
<evidence type="ECO:0000313" key="2">
    <source>
        <dbReference type="EMBL" id="MBW0558182.1"/>
    </source>
</evidence>
<evidence type="ECO:0000313" key="3">
    <source>
        <dbReference type="Proteomes" id="UP000765509"/>
    </source>
</evidence>
<sequence length="101" mass="11220">MVRFVHEMTSAPLPDHLTPLPCLILHMNWVLHHPRIISSSSQDILPLLPPHLHNHPHLILSTSYHDYSSAAPSRYDSDGTTPSPASPLPHLLCTLPCSRSP</sequence>
<keyword evidence="3" id="KW-1185">Reference proteome</keyword>
<reference evidence="2" key="1">
    <citation type="submission" date="2021-03" db="EMBL/GenBank/DDBJ databases">
        <title>Draft genome sequence of rust myrtle Austropuccinia psidii MF-1, a brazilian biotype.</title>
        <authorList>
            <person name="Quecine M.C."/>
            <person name="Pachon D.M.R."/>
            <person name="Bonatelli M.L."/>
            <person name="Correr F.H."/>
            <person name="Franceschini L.M."/>
            <person name="Leite T.F."/>
            <person name="Margarido G.R.A."/>
            <person name="Almeida C.A."/>
            <person name="Ferrarezi J.A."/>
            <person name="Labate C.A."/>
        </authorList>
    </citation>
    <scope>NUCLEOTIDE SEQUENCE</scope>
    <source>
        <strain evidence="2">MF-1</strain>
    </source>
</reference>
<dbReference type="AlphaFoldDB" id="A0A9Q3JA55"/>
<dbReference type="EMBL" id="AVOT02066362">
    <property type="protein sequence ID" value="MBW0558182.1"/>
    <property type="molecule type" value="Genomic_DNA"/>
</dbReference>
<protein>
    <submittedName>
        <fullName evidence="2">Uncharacterized protein</fullName>
    </submittedName>
</protein>
<dbReference type="Proteomes" id="UP000765509">
    <property type="component" value="Unassembled WGS sequence"/>
</dbReference>
<gene>
    <name evidence="2" type="ORF">O181_097897</name>
</gene>